<dbReference type="AlphaFoldDB" id="A0A449BUX8"/>
<dbReference type="KEGG" id="pvv:PVVCY_1101680"/>
<sequence>MDLIFLLIITLFGLLYIFNEVTTCLILDKANKSPYKNNTLFVKTYKERYIGCKKNDNLQKNHTQQKVWRVNSKLVSSFESPIVGINLGSILKNTNKNESKNESKNKYLFFSKNNVINGSIPKGALNISLKLEKELFLGRNKNLVNNLLCLHYIPIISNSYLKKSLNNFRLSDLNIKENVLYHLTLKYLYAYDQNAKDKNVLEIIQQNNYKFISQHSKTLKKMTKQVQMQEEKKCFNKLANNMITRESTNTWVENKLVDVYLKNRKKLNIIFINTQKKRNIFQIYKKIIGNIKYYDIFDRLIVLNYLYKNKKYRECLLFFKKYIYNNIFAHTTSQHKSKYFIINFINTLNQNNVLNLYLMTIQHPHYFFLKSILLPTITDKYKLNFLTMNVYNFVEANLKDTLYLGLNQQNGAENLQNGVENLQNGVENLQSSSLPPLFYITILNTFLKKKNYYFPDLFLKQFYSYYISNSNDYNIGSDDKSVFFLITLAFSLKILYIKTTENVTSYNMRLFDKPKESYFIDRSLNEQHKQFETLEMLTHTNFQNYNRVNIFDEDLFSSNTTNLVAALEIANKIVNLNKLNDEIDINNHFYILLLLQYVYLLQFNLKNGFLNIDKEKDQATLPGMEEKKEDKLFSKIIKEYKKILNKKISTHPNEEIIIYNQAFEELNFFIENYLNNIIDKNIKNEKEQNYILPEIMSNLIHILSMQKINISFFFSLLHFLDINNNKLVNICLKNKHIFKNINKNIKKLIINRFRKGIQTNKQNKQTPFLFDYILSEYKEIYETYKSITNCSSKTDMKKLINKLIKVNKSEHNLKIFTTPILALNLKQLFFIFYSLSNLKMDKEIISLFRHAIKAKFLKKKNFIDIFKDNDKEKEGYTNVKNNNSIEENTYLYKHIFLIYNNSLLSLDSSFYSPKSNKWGANYSKYFFFYSNNPLHIYKYLTNKYEEDLKKEQTYNPIKLHKNCKEYDNTIEEELQKIENIQFFGIKNIERIKKSKIFKKFFIDKIYNFIDKNDYTLILNGLMKYLFKNITTLRASQIDEKLETSEKKKKKKLWIKYVYLYFYLTWQCYLKTNEMSNINFLILLKTSLLMNDINNFNNLLLLNKELTHKNYILINSMINSDPNVLSSNLKQSYVSNLTKYLAVPTDMYIINNEKLIIYNLNYFQVTKIIDNFINVETQIMFFIDYRQTFIDLINLDNFFNLSFFKNNKFIQFLNQHNLILNENNFFKNSKFVLFYGNCINKKNKIIKYFSNNYKDYNIRENKSIKDALIISVHN</sequence>
<accession>A0A449BUX8</accession>
<dbReference type="Proteomes" id="UP000290582">
    <property type="component" value="Chromosome PVVCY_11"/>
</dbReference>
<name>A0A449BUX8_PLAVN</name>
<reference evidence="1 2" key="1">
    <citation type="submission" date="2019-01" db="EMBL/GenBank/DDBJ databases">
        <authorList>
            <person name="Ramaprasad A."/>
        </authorList>
    </citation>
    <scope>NUCLEOTIDE SEQUENCE [LARGE SCALE GENOMIC DNA]</scope>
</reference>
<dbReference type="OrthoDB" id="372740at2759"/>
<dbReference type="VEuPathDB" id="PlasmoDB:PVVCY_1101680"/>
<organism evidence="1 2">
    <name type="scientific">Plasmodium vinckei vinckei</name>
    <dbReference type="NCBI Taxonomy" id="54757"/>
    <lineage>
        <taxon>Eukaryota</taxon>
        <taxon>Sar</taxon>
        <taxon>Alveolata</taxon>
        <taxon>Apicomplexa</taxon>
        <taxon>Aconoidasida</taxon>
        <taxon>Haemosporida</taxon>
        <taxon>Plasmodiidae</taxon>
        <taxon>Plasmodium</taxon>
        <taxon>Plasmodium (Vinckeia)</taxon>
    </lineage>
</organism>
<dbReference type="EMBL" id="LR215067">
    <property type="protein sequence ID" value="VEV57286.1"/>
    <property type="molecule type" value="Genomic_DNA"/>
</dbReference>
<evidence type="ECO:0000313" key="1">
    <source>
        <dbReference type="EMBL" id="VEV57286.1"/>
    </source>
</evidence>
<proteinExistence type="predicted"/>
<dbReference type="GeneID" id="19960756"/>
<protein>
    <submittedName>
        <fullName evidence="1">Uncharacterized protein</fullName>
    </submittedName>
</protein>
<gene>
    <name evidence="1" type="ORF">PVVCY_1101680</name>
</gene>
<evidence type="ECO:0000313" key="2">
    <source>
        <dbReference type="Proteomes" id="UP000290582"/>
    </source>
</evidence>
<dbReference type="RefSeq" id="XP_008624428.1">
    <property type="nucleotide sequence ID" value="XM_008626206.1"/>
</dbReference>